<reference evidence="5" key="1">
    <citation type="submission" date="2024-03" db="EMBL/GenBank/DDBJ databases">
        <title>Diverse circular DNA viruses in blood, oral, and fecal samples of captive lemurs.</title>
        <authorList>
            <person name="Paietta E.N."/>
            <person name="Kraberger S."/>
            <person name="Lund M.C."/>
            <person name="Custer J.M."/>
            <person name="Vargas K.M."/>
            <person name="Ehmke E.E."/>
            <person name="Yoder A.D."/>
            <person name="Varsani A."/>
        </authorList>
    </citation>
    <scope>NUCLEOTIDE SEQUENCE</scope>
    <source>
        <strain evidence="2">Duke_21_100</strain>
        <strain evidence="3">Duke_24FF_1225</strain>
        <strain evidence="4">Duke_25FF_1271</strain>
        <strain evidence="5">Duke_25FS_118</strain>
        <strain evidence="6">Duke_27FF_1960</strain>
        <strain evidence="7">Duke_28FS_103</strain>
    </source>
</reference>
<protein>
    <submittedName>
        <fullName evidence="5">DNA binding protein</fullName>
    </submittedName>
</protein>
<evidence type="ECO:0000313" key="7">
    <source>
        <dbReference type="EMBL" id="XCD07968.1"/>
    </source>
</evidence>
<organism evidence="5">
    <name type="scientific">Dulem virus 117</name>
    <dbReference type="NCBI Taxonomy" id="3145594"/>
    <lineage>
        <taxon>Viruses</taxon>
        <taxon>Monodnaviria</taxon>
        <taxon>Sangervirae</taxon>
        <taxon>Phixviricota</taxon>
        <taxon>Malgrandaviricetes</taxon>
        <taxon>Petitvirales</taxon>
        <taxon>Microviridae</taxon>
        <taxon>Microvirus</taxon>
    </lineage>
</organism>
<dbReference type="EMBL" id="PP511636">
    <property type="protein sequence ID" value="XCD06119.1"/>
    <property type="molecule type" value="Genomic_DNA"/>
</dbReference>
<dbReference type="EMBL" id="PP511836">
    <property type="protein sequence ID" value="XCD07968.1"/>
    <property type="molecule type" value="Genomic_DNA"/>
</dbReference>
<evidence type="ECO:0000313" key="4">
    <source>
        <dbReference type="EMBL" id="XCD06119.1"/>
    </source>
</evidence>
<evidence type="ECO:0000313" key="2">
    <source>
        <dbReference type="EMBL" id="XCD04167.1"/>
    </source>
</evidence>
<dbReference type="EMBL" id="PP511681">
    <property type="protein sequence ID" value="XCD06513.1"/>
    <property type="molecule type" value="Genomic_DNA"/>
</dbReference>
<name>A0AAU8B2I3_9VIRU</name>
<feature type="region of interest" description="Disordered" evidence="1">
    <location>
        <begin position="1"/>
        <end position="37"/>
    </location>
</feature>
<evidence type="ECO:0000313" key="3">
    <source>
        <dbReference type="EMBL" id="XCD04815.1"/>
    </source>
</evidence>
<evidence type="ECO:0000313" key="5">
    <source>
        <dbReference type="EMBL" id="XCD06513.1"/>
    </source>
</evidence>
<sequence length="37" mass="4306">MRKKMKSRKDKRVFSKTASKTRKINVNSAPMRGGIRL</sequence>
<dbReference type="EMBL" id="PP511780">
    <property type="protein sequence ID" value="XCD07307.1"/>
    <property type="molecule type" value="Genomic_DNA"/>
</dbReference>
<evidence type="ECO:0000256" key="1">
    <source>
        <dbReference type="SAM" id="MobiDB-lite"/>
    </source>
</evidence>
<dbReference type="EMBL" id="PP511433">
    <property type="protein sequence ID" value="XCD04167.1"/>
    <property type="molecule type" value="Genomic_DNA"/>
</dbReference>
<dbReference type="EMBL" id="PP511510">
    <property type="protein sequence ID" value="XCD04815.1"/>
    <property type="molecule type" value="Genomic_DNA"/>
</dbReference>
<accession>A0AAU8B2I3</accession>
<feature type="compositionally biased region" description="Basic residues" evidence="1">
    <location>
        <begin position="1"/>
        <end position="11"/>
    </location>
</feature>
<proteinExistence type="predicted"/>
<evidence type="ECO:0000313" key="6">
    <source>
        <dbReference type="EMBL" id="XCD07307.1"/>
    </source>
</evidence>